<name>A0A699TCE3_TANCI</name>
<reference evidence="2" key="1">
    <citation type="journal article" date="2019" name="Sci. Rep.">
        <title>Draft genome of Tanacetum cinerariifolium, the natural source of mosquito coil.</title>
        <authorList>
            <person name="Yamashiro T."/>
            <person name="Shiraishi A."/>
            <person name="Satake H."/>
            <person name="Nakayama K."/>
        </authorList>
    </citation>
    <scope>NUCLEOTIDE SEQUENCE</scope>
</reference>
<keyword evidence="1" id="KW-0472">Membrane</keyword>
<dbReference type="EMBL" id="BKCJ011232087">
    <property type="protein sequence ID" value="GFD07530.1"/>
    <property type="molecule type" value="Genomic_DNA"/>
</dbReference>
<accession>A0A699TCE3</accession>
<comment type="caution">
    <text evidence="2">The sequence shown here is derived from an EMBL/GenBank/DDBJ whole genome shotgun (WGS) entry which is preliminary data.</text>
</comment>
<evidence type="ECO:0000256" key="1">
    <source>
        <dbReference type="SAM" id="Phobius"/>
    </source>
</evidence>
<gene>
    <name evidence="2" type="ORF">Tci_879499</name>
</gene>
<organism evidence="2">
    <name type="scientific">Tanacetum cinerariifolium</name>
    <name type="common">Dalmatian daisy</name>
    <name type="synonym">Chrysanthemum cinerariifolium</name>
    <dbReference type="NCBI Taxonomy" id="118510"/>
    <lineage>
        <taxon>Eukaryota</taxon>
        <taxon>Viridiplantae</taxon>
        <taxon>Streptophyta</taxon>
        <taxon>Embryophyta</taxon>
        <taxon>Tracheophyta</taxon>
        <taxon>Spermatophyta</taxon>
        <taxon>Magnoliopsida</taxon>
        <taxon>eudicotyledons</taxon>
        <taxon>Gunneridae</taxon>
        <taxon>Pentapetalae</taxon>
        <taxon>asterids</taxon>
        <taxon>campanulids</taxon>
        <taxon>Asterales</taxon>
        <taxon>Asteraceae</taxon>
        <taxon>Asteroideae</taxon>
        <taxon>Anthemideae</taxon>
        <taxon>Anthemidinae</taxon>
        <taxon>Tanacetum</taxon>
    </lineage>
</organism>
<feature type="non-terminal residue" evidence="2">
    <location>
        <position position="1"/>
    </location>
</feature>
<keyword evidence="1" id="KW-0812">Transmembrane</keyword>
<evidence type="ECO:0000313" key="2">
    <source>
        <dbReference type="EMBL" id="GFD07530.1"/>
    </source>
</evidence>
<dbReference type="AlphaFoldDB" id="A0A699TCE3"/>
<proteinExistence type="predicted"/>
<sequence length="82" mass="8458">LSPDLGSNKWYQSLVALDLGVIRFLTFSVSAGAPIFAASSIPAATPIAAGILIPAGDFVPAGHISFLLVVSHSLWYMTVTAG</sequence>
<feature type="transmembrane region" description="Helical" evidence="1">
    <location>
        <begin position="47"/>
        <end position="70"/>
    </location>
</feature>
<protein>
    <submittedName>
        <fullName evidence="2">Uncharacterized protein</fullName>
    </submittedName>
</protein>
<keyword evidence="1" id="KW-1133">Transmembrane helix</keyword>
<feature type="transmembrane region" description="Helical" evidence="1">
    <location>
        <begin position="21"/>
        <end position="41"/>
    </location>
</feature>